<evidence type="ECO:0000256" key="1">
    <source>
        <dbReference type="ARBA" id="ARBA00023002"/>
    </source>
</evidence>
<dbReference type="Proteomes" id="UP000019364">
    <property type="component" value="Unassembled WGS sequence"/>
</dbReference>
<gene>
    <name evidence="2" type="ORF">JCM16418_614</name>
</gene>
<accession>W7YDU0</accession>
<reference evidence="2 3" key="1">
    <citation type="journal article" date="2014" name="Genome Announc.">
        <title>Draft Genome Sequence of Paenibacillus pini JCM 16418T, Isolated from the Rhizosphere of Pine Tree.</title>
        <authorList>
            <person name="Yuki M."/>
            <person name="Oshima K."/>
            <person name="Suda W."/>
            <person name="Oshida Y."/>
            <person name="Kitamura K."/>
            <person name="Iida Y."/>
            <person name="Hattori M."/>
            <person name="Ohkuma M."/>
        </authorList>
    </citation>
    <scope>NUCLEOTIDE SEQUENCE [LARGE SCALE GENOMIC DNA]</scope>
    <source>
        <strain evidence="2 3">JCM 16418</strain>
    </source>
</reference>
<keyword evidence="1" id="KW-0560">Oxidoreductase</keyword>
<sequence>MLNLNQQMYINGQWKDTAELHDVINPATGEIIGTIPMGGAAEARGSRGCGAWCPQGMVS</sequence>
<dbReference type="EMBL" id="BAVZ01000001">
    <property type="protein sequence ID" value="GAF06642.1"/>
    <property type="molecule type" value="Genomic_DNA"/>
</dbReference>
<dbReference type="AlphaFoldDB" id="W7YDU0"/>
<keyword evidence="3" id="KW-1185">Reference proteome</keyword>
<evidence type="ECO:0008006" key="4">
    <source>
        <dbReference type="Google" id="ProtNLM"/>
    </source>
</evidence>
<organism evidence="2 3">
    <name type="scientific">Paenibacillus pini JCM 16418</name>
    <dbReference type="NCBI Taxonomy" id="1236976"/>
    <lineage>
        <taxon>Bacteria</taxon>
        <taxon>Bacillati</taxon>
        <taxon>Bacillota</taxon>
        <taxon>Bacilli</taxon>
        <taxon>Bacillales</taxon>
        <taxon>Paenibacillaceae</taxon>
        <taxon>Paenibacillus</taxon>
    </lineage>
</organism>
<evidence type="ECO:0000313" key="3">
    <source>
        <dbReference type="Proteomes" id="UP000019364"/>
    </source>
</evidence>
<dbReference type="InterPro" id="IPR016161">
    <property type="entry name" value="Ald_DH/histidinol_DH"/>
</dbReference>
<dbReference type="Gene3D" id="3.40.605.10">
    <property type="entry name" value="Aldehyde Dehydrogenase, Chain A, domain 1"/>
    <property type="match status" value="1"/>
</dbReference>
<dbReference type="STRING" id="1236976.JCM16418_614"/>
<evidence type="ECO:0000313" key="2">
    <source>
        <dbReference type="EMBL" id="GAF06642.1"/>
    </source>
</evidence>
<dbReference type="GO" id="GO:0016491">
    <property type="term" value="F:oxidoreductase activity"/>
    <property type="evidence" value="ECO:0007669"/>
    <property type="project" value="UniProtKB-KW"/>
</dbReference>
<name>W7YDU0_9BACL</name>
<protein>
    <recommendedName>
        <fullName evidence="4">Succinate-semialdehyde dehydrogenase</fullName>
    </recommendedName>
</protein>
<dbReference type="SUPFAM" id="SSF53720">
    <property type="entry name" value="ALDH-like"/>
    <property type="match status" value="1"/>
</dbReference>
<dbReference type="InterPro" id="IPR016162">
    <property type="entry name" value="Ald_DH_N"/>
</dbReference>
<comment type="caution">
    <text evidence="2">The sequence shown here is derived from an EMBL/GenBank/DDBJ whole genome shotgun (WGS) entry which is preliminary data.</text>
</comment>
<proteinExistence type="predicted"/>